<comment type="caution">
    <text evidence="1">The sequence shown here is derived from an EMBL/GenBank/DDBJ whole genome shotgun (WGS) entry which is preliminary data.</text>
</comment>
<protein>
    <submittedName>
        <fullName evidence="1">Uncharacterized protein</fullName>
    </submittedName>
</protein>
<evidence type="ECO:0000313" key="2">
    <source>
        <dbReference type="Proteomes" id="UP001234297"/>
    </source>
</evidence>
<name>A0ACC2M1R0_PERAE</name>
<evidence type="ECO:0000313" key="1">
    <source>
        <dbReference type="EMBL" id="KAJ8639595.1"/>
    </source>
</evidence>
<reference evidence="1 2" key="1">
    <citation type="journal article" date="2022" name="Hortic Res">
        <title>A haplotype resolved chromosomal level avocado genome allows analysis of novel avocado genes.</title>
        <authorList>
            <person name="Nath O."/>
            <person name="Fletcher S.J."/>
            <person name="Hayward A."/>
            <person name="Shaw L.M."/>
            <person name="Masouleh A.K."/>
            <person name="Furtado A."/>
            <person name="Henry R.J."/>
            <person name="Mitter N."/>
        </authorList>
    </citation>
    <scope>NUCLEOTIDE SEQUENCE [LARGE SCALE GENOMIC DNA]</scope>
    <source>
        <strain evidence="2">cv. Hass</strain>
    </source>
</reference>
<proteinExistence type="predicted"/>
<organism evidence="1 2">
    <name type="scientific">Persea americana</name>
    <name type="common">Avocado</name>
    <dbReference type="NCBI Taxonomy" id="3435"/>
    <lineage>
        <taxon>Eukaryota</taxon>
        <taxon>Viridiplantae</taxon>
        <taxon>Streptophyta</taxon>
        <taxon>Embryophyta</taxon>
        <taxon>Tracheophyta</taxon>
        <taxon>Spermatophyta</taxon>
        <taxon>Magnoliopsida</taxon>
        <taxon>Magnoliidae</taxon>
        <taxon>Laurales</taxon>
        <taxon>Lauraceae</taxon>
        <taxon>Persea</taxon>
    </lineage>
</organism>
<sequence length="194" mass="22304">MGSIHIFHFFSQLLLSSLGVGFCDGDSGFCGGDSGKPQLTEHGPEIKFPFRIKEQQPPHCGYPGFDISYQDNATFIHIPSMNRDFIVKQIDYKQQMMAVTPNRNDCFWRLFLSNSSSISFSPFVLERSYNYTFISCANNVMDIHSDRPISCLSDSEHDVFMVPRCWVWSEVGCTRLQGVQMEGKGMWFRERKQQ</sequence>
<dbReference type="Proteomes" id="UP001234297">
    <property type="component" value="Chromosome 5"/>
</dbReference>
<keyword evidence="2" id="KW-1185">Reference proteome</keyword>
<accession>A0ACC2M1R0</accession>
<gene>
    <name evidence="1" type="ORF">MRB53_016289</name>
</gene>
<dbReference type="EMBL" id="CM056813">
    <property type="protein sequence ID" value="KAJ8639595.1"/>
    <property type="molecule type" value="Genomic_DNA"/>
</dbReference>